<dbReference type="HOGENOM" id="CLU_1994117_0_0_1"/>
<dbReference type="EMBL" id="KN835646">
    <property type="protein sequence ID" value="KIK35249.1"/>
    <property type="molecule type" value="Genomic_DNA"/>
</dbReference>
<proteinExistence type="predicted"/>
<reference evidence="2" key="2">
    <citation type="submission" date="2015-01" db="EMBL/GenBank/DDBJ databases">
        <title>Evolutionary Origins and Diversification of the Mycorrhizal Mutualists.</title>
        <authorList>
            <consortium name="DOE Joint Genome Institute"/>
            <consortium name="Mycorrhizal Genomics Consortium"/>
            <person name="Kohler A."/>
            <person name="Kuo A."/>
            <person name="Nagy L.G."/>
            <person name="Floudas D."/>
            <person name="Copeland A."/>
            <person name="Barry K.W."/>
            <person name="Cichocki N."/>
            <person name="Veneault-Fourrey C."/>
            <person name="LaButti K."/>
            <person name="Lindquist E.A."/>
            <person name="Lipzen A."/>
            <person name="Lundell T."/>
            <person name="Morin E."/>
            <person name="Murat C."/>
            <person name="Riley R."/>
            <person name="Ohm R."/>
            <person name="Sun H."/>
            <person name="Tunlid A."/>
            <person name="Henrissat B."/>
            <person name="Grigoriev I.V."/>
            <person name="Hibbett D.S."/>
            <person name="Martin F."/>
        </authorList>
    </citation>
    <scope>NUCLEOTIDE SEQUENCE [LARGE SCALE GENOMIC DNA]</scope>
    <source>
        <strain evidence="2">UH-Slu-Lm8-n1</strain>
    </source>
</reference>
<dbReference type="Proteomes" id="UP000054485">
    <property type="component" value="Unassembled WGS sequence"/>
</dbReference>
<accession>A0A0D0AAY1</accession>
<reference evidence="1 2" key="1">
    <citation type="submission" date="2014-04" db="EMBL/GenBank/DDBJ databases">
        <authorList>
            <consortium name="DOE Joint Genome Institute"/>
            <person name="Kuo A."/>
            <person name="Ruytinx J."/>
            <person name="Rineau F."/>
            <person name="Colpaert J."/>
            <person name="Kohler A."/>
            <person name="Nagy L.G."/>
            <person name="Floudas D."/>
            <person name="Copeland A."/>
            <person name="Barry K.W."/>
            <person name="Cichocki N."/>
            <person name="Veneault-Fourrey C."/>
            <person name="LaButti K."/>
            <person name="Lindquist E.A."/>
            <person name="Lipzen A."/>
            <person name="Lundell T."/>
            <person name="Morin E."/>
            <person name="Murat C."/>
            <person name="Sun H."/>
            <person name="Tunlid A."/>
            <person name="Henrissat B."/>
            <person name="Grigoriev I.V."/>
            <person name="Hibbett D.S."/>
            <person name="Martin F."/>
            <person name="Nordberg H.P."/>
            <person name="Cantor M.N."/>
            <person name="Hua S.X."/>
        </authorList>
    </citation>
    <scope>NUCLEOTIDE SEQUENCE [LARGE SCALE GENOMIC DNA]</scope>
    <source>
        <strain evidence="1 2">UH-Slu-Lm8-n1</strain>
    </source>
</reference>
<name>A0A0D0AAY1_9AGAM</name>
<keyword evidence="2" id="KW-1185">Reference proteome</keyword>
<dbReference type="InParanoid" id="A0A0D0AAY1"/>
<organism evidence="1 2">
    <name type="scientific">Suillus luteus UH-Slu-Lm8-n1</name>
    <dbReference type="NCBI Taxonomy" id="930992"/>
    <lineage>
        <taxon>Eukaryota</taxon>
        <taxon>Fungi</taxon>
        <taxon>Dikarya</taxon>
        <taxon>Basidiomycota</taxon>
        <taxon>Agaricomycotina</taxon>
        <taxon>Agaricomycetes</taxon>
        <taxon>Agaricomycetidae</taxon>
        <taxon>Boletales</taxon>
        <taxon>Suillineae</taxon>
        <taxon>Suillaceae</taxon>
        <taxon>Suillus</taxon>
    </lineage>
</organism>
<gene>
    <name evidence="1" type="ORF">CY34DRAFT_17144</name>
</gene>
<protein>
    <submittedName>
        <fullName evidence="1">Uncharacterized protein</fullName>
    </submittedName>
</protein>
<evidence type="ECO:0000313" key="1">
    <source>
        <dbReference type="EMBL" id="KIK35249.1"/>
    </source>
</evidence>
<dbReference type="AlphaFoldDB" id="A0A0D0AAY1"/>
<evidence type="ECO:0000313" key="2">
    <source>
        <dbReference type="Proteomes" id="UP000054485"/>
    </source>
</evidence>
<sequence length="125" mass="13931">MSLLPSSSYMMKKKMKKMTVVGSTDHLYTRTSKFHSPGAGPPILGTAYEGSAQLLISGVHSSSSLDKILPVDTFESLSQAVIAVSPPAHLTSNVRDASSWWWRYMPSTSQRYVVQEYRKFRFPSV</sequence>